<dbReference type="SUPFAM" id="SSF47874">
    <property type="entry name" value="Annexin"/>
    <property type="match status" value="1"/>
</dbReference>
<comment type="caution">
    <text evidence="4">The sequence shown here is derived from an EMBL/GenBank/DDBJ whole genome shotgun (WGS) entry which is preliminary data.</text>
</comment>
<feature type="compositionally biased region" description="Low complexity" evidence="3">
    <location>
        <begin position="38"/>
        <end position="54"/>
    </location>
</feature>
<gene>
    <name evidence="4" type="ORF">JYK02_08455</name>
</gene>
<evidence type="ECO:0000313" key="5">
    <source>
        <dbReference type="Proteomes" id="UP000664052"/>
    </source>
</evidence>
<dbReference type="InterPro" id="IPR037104">
    <property type="entry name" value="Annexin_sf"/>
</dbReference>
<name>A0ABS3D957_9BACT</name>
<evidence type="ECO:0000256" key="2">
    <source>
        <dbReference type="SAM" id="Coils"/>
    </source>
</evidence>
<evidence type="ECO:0000256" key="1">
    <source>
        <dbReference type="ARBA" id="ARBA00022737"/>
    </source>
</evidence>
<dbReference type="InterPro" id="IPR018502">
    <property type="entry name" value="Annexin_repeat"/>
</dbReference>
<feature type="coiled-coil region" evidence="2">
    <location>
        <begin position="335"/>
        <end position="415"/>
    </location>
</feature>
<dbReference type="Pfam" id="PF00191">
    <property type="entry name" value="Annexin"/>
    <property type="match status" value="1"/>
</dbReference>
<keyword evidence="2" id="KW-0175">Coiled coil</keyword>
<organism evidence="4 5">
    <name type="scientific">Corallococcus macrosporus</name>
    <dbReference type="NCBI Taxonomy" id="35"/>
    <lineage>
        <taxon>Bacteria</taxon>
        <taxon>Pseudomonadati</taxon>
        <taxon>Myxococcota</taxon>
        <taxon>Myxococcia</taxon>
        <taxon>Myxococcales</taxon>
        <taxon>Cystobacterineae</taxon>
        <taxon>Myxococcaceae</taxon>
        <taxon>Corallococcus</taxon>
    </lineage>
</organism>
<dbReference type="RefSeq" id="WP_207050380.1">
    <property type="nucleotide sequence ID" value="NZ_JAFIMU010000004.1"/>
</dbReference>
<dbReference type="PROSITE" id="PS51897">
    <property type="entry name" value="ANNEXIN_2"/>
    <property type="match status" value="1"/>
</dbReference>
<evidence type="ECO:0000313" key="4">
    <source>
        <dbReference type="EMBL" id="MBN8227536.1"/>
    </source>
</evidence>
<proteinExistence type="predicted"/>
<feature type="region of interest" description="Disordered" evidence="3">
    <location>
        <begin position="1"/>
        <end position="69"/>
    </location>
</feature>
<dbReference type="Proteomes" id="UP000664052">
    <property type="component" value="Unassembled WGS sequence"/>
</dbReference>
<reference evidence="4 5" key="1">
    <citation type="submission" date="2021-02" db="EMBL/GenBank/DDBJ databases">
        <title>De Novo genome assembly of isolated myxobacteria.</title>
        <authorList>
            <person name="Stevens D.C."/>
        </authorList>
    </citation>
    <scope>NUCLEOTIDE SEQUENCE [LARGE SCALE GENOMIC DNA]</scope>
    <source>
        <strain evidence="4 5">ATCC 29039</strain>
    </source>
</reference>
<evidence type="ECO:0000256" key="3">
    <source>
        <dbReference type="SAM" id="MobiDB-lite"/>
    </source>
</evidence>
<keyword evidence="5" id="KW-1185">Reference proteome</keyword>
<accession>A0ABS3D957</accession>
<dbReference type="EMBL" id="JAFIMU010000004">
    <property type="protein sequence ID" value="MBN8227536.1"/>
    <property type="molecule type" value="Genomic_DNA"/>
</dbReference>
<dbReference type="Gene3D" id="1.10.220.10">
    <property type="entry name" value="Annexin"/>
    <property type="match status" value="1"/>
</dbReference>
<protein>
    <submittedName>
        <fullName evidence="4">Uncharacterized protein</fullName>
    </submittedName>
</protein>
<keyword evidence="1" id="KW-0677">Repeat</keyword>
<sequence length="766" mass="80316">MVKISGSPGPKPTSVASVDTPVTKAPSAATVATPRRTSSASSMAAPVAAGAKAPAQRKMEQQLSALPDGPMRQALQKALSSGMSPDDAGAVATALGRLSPTQQKDLAALLSKAGVSTKASPRTDADAERTFLLKAVAGGASGATLKRLADQIRGRPPSNQGFSFNPMSASTGTLAGPLKRAAPASAVDTAAAALKAAMDDIWGTDEDAVFKALEGLDASQRKQVAQKYEKLTGTSLQDALNLELEGADLKRALEALEGQAKAAPTAPVKAATKTAAATAVPAATASDIQKNLDAIVVKTKDEGTIQRGNAVELNDIIPRNVAKWEPPKAHVYNPLKKAVEARNKAQAAVNAATTEPAKKAAQEKLKAADQAVQAQGEKLKAWMKEEKHLKTNPSLRSAMAEAKLAERALSKLEKQQKKAKVPKDPVEAEKFKQTQKTALDAAKTKVTDAQAKVKTVKDGLIARIDNYSPMVDVRQTRSDVTVNGVTVRMRDGRETPYTNSWNAVDGGALTGDSEEQVTSQLEKSGISEDRQKILGSISGLEGTFSKVNTWDIGRVSWGFAQWTLGADGNGTLAEFMRDLKKTNPEQYEKHFGKFGIGIDGKGVVLTRPDGTVLKGVEAAEAIRTDVKLAAVFMAAGADSDMQAAQVTYASEGKITAARNTTVSVPGKDAEGKATTVKLRLKDVVTSEYGNAIMADLAINAGSGARVAKAALEKYVKDKGVDPAKVKEWGPDAEKAVIAALEGASRSERVKHHTKAGFSKATGSFGD</sequence>